<dbReference type="Proteomes" id="UP000503117">
    <property type="component" value="Chromosome"/>
</dbReference>
<name>A0ABX6MAA8_9BURK</name>
<evidence type="ECO:0008006" key="3">
    <source>
        <dbReference type="Google" id="ProtNLM"/>
    </source>
</evidence>
<organism evidence="1 2">
    <name type="scientific">Duganella dendranthematis</name>
    <dbReference type="NCBI Taxonomy" id="2728021"/>
    <lineage>
        <taxon>Bacteria</taxon>
        <taxon>Pseudomonadati</taxon>
        <taxon>Pseudomonadota</taxon>
        <taxon>Betaproteobacteria</taxon>
        <taxon>Burkholderiales</taxon>
        <taxon>Oxalobacteraceae</taxon>
        <taxon>Telluria group</taxon>
        <taxon>Duganella</taxon>
    </lineage>
</organism>
<proteinExistence type="predicted"/>
<dbReference type="EMBL" id="CP051684">
    <property type="protein sequence ID" value="QJD91259.1"/>
    <property type="molecule type" value="Genomic_DNA"/>
</dbReference>
<evidence type="ECO:0000313" key="1">
    <source>
        <dbReference type="EMBL" id="QJD91259.1"/>
    </source>
</evidence>
<gene>
    <name evidence="1" type="ORF">HH213_14965</name>
</gene>
<keyword evidence="2" id="KW-1185">Reference proteome</keyword>
<accession>A0ABX6MAA8</accession>
<dbReference type="RefSeq" id="WP_169112745.1">
    <property type="nucleotide sequence ID" value="NZ_CP051684.1"/>
</dbReference>
<evidence type="ECO:0000313" key="2">
    <source>
        <dbReference type="Proteomes" id="UP000503117"/>
    </source>
</evidence>
<dbReference type="InterPro" id="IPR011856">
    <property type="entry name" value="tRNA_endonuc-like_dom_sf"/>
</dbReference>
<protein>
    <recommendedName>
        <fullName evidence="3">Recombinase RecT</fullName>
    </recommendedName>
</protein>
<reference evidence="1 2" key="1">
    <citation type="submission" date="2020-04" db="EMBL/GenBank/DDBJ databases">
        <title>Genome sequencing of novel species.</title>
        <authorList>
            <person name="Heo J."/>
            <person name="Kim S.-J."/>
            <person name="Kim J.-S."/>
            <person name="Hong S.-B."/>
            <person name="Kwon S.-W."/>
        </authorList>
    </citation>
    <scope>NUCLEOTIDE SEQUENCE [LARGE SCALE GENOMIC DNA]</scope>
    <source>
        <strain evidence="1 2">AF9R3</strain>
    </source>
</reference>
<sequence>MDSTKLQQVRELISGFSDAEKDALFSDLREGRVIHEFENVIGAPAEMILEAVHTAPELTRRMLRGVIADAAFRTNAVEPLKNQGWVDVTPEGNFAYDYKLEDAAGPVTVQVKLQRSAKGAPVVRSGAAFGMEGEVFVTETQKTRTGNDGDEKTRPYRYGEFDILAVSMQPSTGQWNRYMYTVGRWLIEGKSPNEMATIQPVAKTANEFWTDDFNVAASWLRADDQAKRMTVSKVSRKKS</sequence>
<dbReference type="Gene3D" id="3.40.1350.10">
    <property type="match status" value="1"/>
</dbReference>